<gene>
    <name evidence="1" type="ORF">ABT39_MTgene6008</name>
</gene>
<protein>
    <submittedName>
        <fullName evidence="1">Uncharacterized protein</fullName>
    </submittedName>
</protein>
<geneLocation type="mitochondrion" evidence="1"/>
<reference evidence="1" key="1">
    <citation type="journal article" date="2015" name="Genome Biol. Evol.">
        <title>Organellar Genomes of White Spruce (Picea glauca): Assembly and Annotation.</title>
        <authorList>
            <person name="Jackman S.D."/>
            <person name="Warren R.L."/>
            <person name="Gibb E.A."/>
            <person name="Vandervalk B.P."/>
            <person name="Mohamadi H."/>
            <person name="Chu J."/>
            <person name="Raymond A."/>
            <person name="Pleasance S."/>
            <person name="Coope R."/>
            <person name="Wildung M.R."/>
            <person name="Ritland C.E."/>
            <person name="Bousquet J."/>
            <person name="Jones S.J."/>
            <person name="Bohlmann J."/>
            <person name="Birol I."/>
        </authorList>
    </citation>
    <scope>NUCLEOTIDE SEQUENCE [LARGE SCALE GENOMIC DNA]</scope>
    <source>
        <tissue evidence="1">Flushing bud</tissue>
    </source>
</reference>
<keyword evidence="1" id="KW-0496">Mitochondrion</keyword>
<organism evidence="1">
    <name type="scientific">Picea glauca</name>
    <name type="common">White spruce</name>
    <name type="synonym">Pinus glauca</name>
    <dbReference type="NCBI Taxonomy" id="3330"/>
    <lineage>
        <taxon>Eukaryota</taxon>
        <taxon>Viridiplantae</taxon>
        <taxon>Streptophyta</taxon>
        <taxon>Embryophyta</taxon>
        <taxon>Tracheophyta</taxon>
        <taxon>Spermatophyta</taxon>
        <taxon>Pinopsida</taxon>
        <taxon>Pinidae</taxon>
        <taxon>Conifers I</taxon>
        <taxon>Pinales</taxon>
        <taxon>Pinaceae</taxon>
        <taxon>Picea</taxon>
    </lineage>
</organism>
<comment type="caution">
    <text evidence="1">The sequence shown here is derived from an EMBL/GenBank/DDBJ whole genome shotgun (WGS) entry which is preliminary data.</text>
</comment>
<proteinExistence type="predicted"/>
<sequence length="97" mass="10992">MLSRLHGLQQTDLSLTLALAQLNRLTDKQGILALEAILCKPIAQWKSPLSIPFPIELKLQKVFCKAQAQAQPAFSMVKCIYPPKEGQWYESWSQPRV</sequence>
<dbReference type="EMBL" id="LKAM01000008">
    <property type="protein sequence ID" value="KUM47004.1"/>
    <property type="molecule type" value="Genomic_DNA"/>
</dbReference>
<accession>A0A101LX88</accession>
<evidence type="ECO:0000313" key="1">
    <source>
        <dbReference type="EMBL" id="KUM47004.1"/>
    </source>
</evidence>
<dbReference type="AlphaFoldDB" id="A0A101LX88"/>
<name>A0A101LX88_PICGL</name>